<dbReference type="InParanoid" id="Q6BTC3"/>
<dbReference type="HOGENOM" id="CLU_365629_0_0_1"/>
<dbReference type="VEuPathDB" id="FungiDB:DEHA2D01804g"/>
<sequence length="763" mass="89201">MMNIPYEQPHLLFPLAAYIQSQYELIDQFVPELASCEKKVVHLTNVKQFEDLLYHLESTFLANDEKGGESYLKIPSIDIFRILITLASRCSSTNFTHGSASIDGLIANSEYIKNLNEEYENCIYKSPIRDRCITIMRSYMNLLSASKSPITVDMVYNLFLAALKDFIIQPKFFHIRGTLPKDKYLGSNRNPARRQETNIEQSHDIISDSEEEPPSLVSNTSKDIANEVKKFQPYNISPLRKNTGVFSSDNHKISGLNDSAVLFQTMPHLDSESELTSGSDGELISKKRKVRSNVRDKDSALSNIRVFGDYLISRQLNPIINSPYNLWKLMQWTFHCANFSTMYQKQLLDSNSTNCHLIFETYAKLLRLIFDFLSFNFTYHLITDKNSRRLLNIEIDNKNEHIDPVCIFFQRDRISRKEIINILENDRNILLSNLMTQLGPSRVDWYDRVIEYAFTGLNKDKPKSESSYQPQPCYEREKLLIRHDNLKKKVDKNYAVQYDDNLDSMKLRYGIIIIVYYRSLFFSDGSFINGSKVDDSSASQLSPEILLQQLSCKLITLDYSYLKQFYLAYYMEIAEDKFISKIHQYRMMLELTKMVLISLTGISEIDNYLSEKEMLSTHCNSSQSFIDLIVDQRLYQVLVEDETYPHWQDFEAAWCKMNYLLGWLLESSLSHLQNNSTESSNYNEFVDYIYKRVEKADRMKIKWFNKFILNHCEDNTKSDNSHVEYHFYLSDDEALELLVNEKTDTNWVKLKDIVQLKFSGIRH</sequence>
<reference evidence="2 3" key="1">
    <citation type="journal article" date="2004" name="Nature">
        <title>Genome evolution in yeasts.</title>
        <authorList>
            <consortium name="Genolevures"/>
            <person name="Dujon B."/>
            <person name="Sherman D."/>
            <person name="Fischer G."/>
            <person name="Durrens P."/>
            <person name="Casaregola S."/>
            <person name="Lafontaine I."/>
            <person name="de Montigny J."/>
            <person name="Marck C."/>
            <person name="Neuveglise C."/>
            <person name="Talla E."/>
            <person name="Goffard N."/>
            <person name="Frangeul L."/>
            <person name="Aigle M."/>
            <person name="Anthouard V."/>
            <person name="Babour A."/>
            <person name="Barbe V."/>
            <person name="Barnay S."/>
            <person name="Blanchin S."/>
            <person name="Beckerich J.M."/>
            <person name="Beyne E."/>
            <person name="Bleykasten C."/>
            <person name="Boisrame A."/>
            <person name="Boyer J."/>
            <person name="Cattolico L."/>
            <person name="Confanioleri F."/>
            <person name="de Daruvar A."/>
            <person name="Despons L."/>
            <person name="Fabre E."/>
            <person name="Fairhead C."/>
            <person name="Ferry-Dumazet H."/>
            <person name="Groppi A."/>
            <person name="Hantraye F."/>
            <person name="Hennequin C."/>
            <person name="Jauniaux N."/>
            <person name="Joyet P."/>
            <person name="Kachouri R."/>
            <person name="Kerrest A."/>
            <person name="Koszul R."/>
            <person name="Lemaire M."/>
            <person name="Lesur I."/>
            <person name="Ma L."/>
            <person name="Muller H."/>
            <person name="Nicaud J.M."/>
            <person name="Nikolski M."/>
            <person name="Oztas S."/>
            <person name="Ozier-Kalogeropoulos O."/>
            <person name="Pellenz S."/>
            <person name="Potier S."/>
            <person name="Richard G.F."/>
            <person name="Straub M.L."/>
            <person name="Suleau A."/>
            <person name="Swennene D."/>
            <person name="Tekaia F."/>
            <person name="Wesolowski-Louvel M."/>
            <person name="Westhof E."/>
            <person name="Wirth B."/>
            <person name="Zeniou-Meyer M."/>
            <person name="Zivanovic I."/>
            <person name="Bolotin-Fukuhara M."/>
            <person name="Thierry A."/>
            <person name="Bouchier C."/>
            <person name="Caudron B."/>
            <person name="Scarpelli C."/>
            <person name="Gaillardin C."/>
            <person name="Weissenbach J."/>
            <person name="Wincker P."/>
            <person name="Souciet J.L."/>
        </authorList>
    </citation>
    <scope>NUCLEOTIDE SEQUENCE [LARGE SCALE GENOMIC DNA]</scope>
    <source>
        <strain evidence="3">ATCC 36239 / CBS 767 / BCRC 21394 / JCM 1990 / NBRC 0083 / IGC 2968</strain>
    </source>
</reference>
<dbReference type="KEGG" id="dha:DEHA2D01804g"/>
<accession>Q6BTC3</accession>
<dbReference type="AlphaFoldDB" id="Q6BTC3"/>
<dbReference type="OMA" id="LINWTFY"/>
<evidence type="ECO:0000256" key="1">
    <source>
        <dbReference type="SAM" id="MobiDB-lite"/>
    </source>
</evidence>
<evidence type="ECO:0000313" key="2">
    <source>
        <dbReference type="EMBL" id="CAG86679.2"/>
    </source>
</evidence>
<proteinExistence type="predicted"/>
<dbReference type="Proteomes" id="UP000000599">
    <property type="component" value="Chromosome D"/>
</dbReference>
<dbReference type="EMBL" id="CR382136">
    <property type="protein sequence ID" value="CAG86679.2"/>
    <property type="molecule type" value="Genomic_DNA"/>
</dbReference>
<dbReference type="RefSeq" id="XP_458547.2">
    <property type="nucleotide sequence ID" value="XM_458547.1"/>
</dbReference>
<organism evidence="2 3">
    <name type="scientific">Debaryomyces hansenii (strain ATCC 36239 / CBS 767 / BCRC 21394 / JCM 1990 / NBRC 0083 / IGC 2968)</name>
    <name type="common">Yeast</name>
    <name type="synonym">Torulaspora hansenii</name>
    <dbReference type="NCBI Taxonomy" id="284592"/>
    <lineage>
        <taxon>Eukaryota</taxon>
        <taxon>Fungi</taxon>
        <taxon>Dikarya</taxon>
        <taxon>Ascomycota</taxon>
        <taxon>Saccharomycotina</taxon>
        <taxon>Pichiomycetes</taxon>
        <taxon>Debaryomycetaceae</taxon>
        <taxon>Debaryomyces</taxon>
    </lineage>
</organism>
<dbReference type="OrthoDB" id="4084947at2759"/>
<gene>
    <name evidence="2" type="ordered locus">DEHA2D01804g</name>
</gene>
<protein>
    <submittedName>
        <fullName evidence="2">DEHA2D01804p</fullName>
    </submittedName>
</protein>
<feature type="compositionally biased region" description="Basic and acidic residues" evidence="1">
    <location>
        <begin position="193"/>
        <end position="206"/>
    </location>
</feature>
<feature type="region of interest" description="Disordered" evidence="1">
    <location>
        <begin position="186"/>
        <end position="218"/>
    </location>
</feature>
<name>Q6BTC3_DEBHA</name>
<keyword evidence="3" id="KW-1185">Reference proteome</keyword>
<evidence type="ECO:0000313" key="3">
    <source>
        <dbReference type="Proteomes" id="UP000000599"/>
    </source>
</evidence>
<dbReference type="GeneID" id="2900938"/>
<dbReference type="eggNOG" id="ENOG502RPYN">
    <property type="taxonomic scope" value="Eukaryota"/>
</dbReference>